<dbReference type="Pfam" id="PF00069">
    <property type="entry name" value="Pkinase"/>
    <property type="match status" value="1"/>
</dbReference>
<organism evidence="4 5">
    <name type="scientific">Circinella minor</name>
    <dbReference type="NCBI Taxonomy" id="1195481"/>
    <lineage>
        <taxon>Eukaryota</taxon>
        <taxon>Fungi</taxon>
        <taxon>Fungi incertae sedis</taxon>
        <taxon>Mucoromycota</taxon>
        <taxon>Mucoromycotina</taxon>
        <taxon>Mucoromycetes</taxon>
        <taxon>Mucorales</taxon>
        <taxon>Lichtheimiaceae</taxon>
        <taxon>Circinella</taxon>
    </lineage>
</organism>
<feature type="region of interest" description="Disordered" evidence="1">
    <location>
        <begin position="721"/>
        <end position="740"/>
    </location>
</feature>
<feature type="region of interest" description="Disordered" evidence="1">
    <location>
        <begin position="298"/>
        <end position="317"/>
    </location>
</feature>
<dbReference type="InterPro" id="IPR011009">
    <property type="entry name" value="Kinase-like_dom_sf"/>
</dbReference>
<protein>
    <recommendedName>
        <fullName evidence="3">Protein kinase domain-containing protein</fullName>
    </recommendedName>
</protein>
<gene>
    <name evidence="4" type="ORF">INT45_007466</name>
</gene>
<dbReference type="GO" id="GO:0004674">
    <property type="term" value="F:protein serine/threonine kinase activity"/>
    <property type="evidence" value="ECO:0007669"/>
    <property type="project" value="TreeGrafter"/>
</dbReference>
<dbReference type="Gene3D" id="1.10.510.10">
    <property type="entry name" value="Transferase(Phosphotransferase) domain 1"/>
    <property type="match status" value="1"/>
</dbReference>
<dbReference type="OrthoDB" id="2289236at2759"/>
<name>A0A8H7SE47_9FUNG</name>
<feature type="transmembrane region" description="Helical" evidence="2">
    <location>
        <begin position="325"/>
        <end position="348"/>
    </location>
</feature>
<sequence>MCIADTAPSLQAVVRISVDAIATSERDDAVYEIYSAQSSGSSRTPSNSDPVDSDIGSGGETTTQPNTSADSPYTMIAPVQVGSQLNNSAPCFALGGNNVFQVTCSNNPRSSSSIHIPIYANSDFNTGLFAFMSSQSSTKLFTVTTDHKGIEYDFSQVNQADDSRTDPTVTIFQPYQEKLNSRDHSDAHFKRVDDKFVVISNNSTKLSALWIPSNYNGTFVHLIEATPPTSSGNTGSLEYKTVFFPSALANVNVANISMVVDPNTGGGTVIVASTSDGTSTGQIISNFNSIPQEAFGSGVDAVNPGDSSSDTTNSPDSAGGMSGGAIAGAVVGSILGAAILIGLLIFCLKRRRKSRSQEFESLSGEKSKTSTAASWPFVSRGGDNDNAGSSAVKQYGDIGNVTNIRQISVSSTELEALEPTSPLADGAVVLGGLYQFTRDSPSFLDEQQSRIPKYAMRGVVYQNGGQTYTLHYFISKARDSFIRNVTTTCALGTSSRVIQHRDAIAMNNPTPRGGYQYLWITEPSLPQQSLHYILTGSDKSIDIHDYPFKAWSTYALLEALKDVHTANFVHLGLTPYSFYYNDIDSVSDWQVTGFDQTHSIGERVNEIHLNQWSAPELFATASNDNRRCFRQTVQPASDIWSLGCIIYTLATGRNLTIDLNQTAQLSKRDRDQLYIHVTSACNEAGAVEESYRTLLEGMLQPEPSKRSTAANLAAYWKEANGLYDDNEEENNEAEESVVTP</sequence>
<keyword evidence="2" id="KW-1133">Transmembrane helix</keyword>
<feature type="region of interest" description="Disordered" evidence="1">
    <location>
        <begin position="36"/>
        <end position="72"/>
    </location>
</feature>
<dbReference type="SUPFAM" id="SSF56112">
    <property type="entry name" value="Protein kinase-like (PK-like)"/>
    <property type="match status" value="1"/>
</dbReference>
<reference evidence="4 5" key="1">
    <citation type="submission" date="2020-12" db="EMBL/GenBank/DDBJ databases">
        <title>Metabolic potential, ecology and presence of endohyphal bacteria is reflected in genomic diversity of Mucoromycotina.</title>
        <authorList>
            <person name="Muszewska A."/>
            <person name="Okrasinska A."/>
            <person name="Steczkiewicz K."/>
            <person name="Drgas O."/>
            <person name="Orlowska M."/>
            <person name="Perlinska-Lenart U."/>
            <person name="Aleksandrzak-Piekarczyk T."/>
            <person name="Szatraj K."/>
            <person name="Zielenkiewicz U."/>
            <person name="Pilsyk S."/>
            <person name="Malc E."/>
            <person name="Mieczkowski P."/>
            <person name="Kruszewska J.S."/>
            <person name="Biernat P."/>
            <person name="Pawlowska J."/>
        </authorList>
    </citation>
    <scope>NUCLEOTIDE SEQUENCE [LARGE SCALE GENOMIC DNA]</scope>
    <source>
        <strain evidence="4 5">CBS 142.35</strain>
    </source>
</reference>
<dbReference type="InterPro" id="IPR000719">
    <property type="entry name" value="Prot_kinase_dom"/>
</dbReference>
<evidence type="ECO:0000313" key="5">
    <source>
        <dbReference type="Proteomes" id="UP000646827"/>
    </source>
</evidence>
<feature type="compositionally biased region" description="Polar residues" evidence="1">
    <location>
        <begin position="36"/>
        <end position="50"/>
    </location>
</feature>
<proteinExistence type="predicted"/>
<dbReference type="AlphaFoldDB" id="A0A8H7SE47"/>
<dbReference type="GO" id="GO:0005737">
    <property type="term" value="C:cytoplasm"/>
    <property type="evidence" value="ECO:0007669"/>
    <property type="project" value="TreeGrafter"/>
</dbReference>
<evidence type="ECO:0000256" key="1">
    <source>
        <dbReference type="SAM" id="MobiDB-lite"/>
    </source>
</evidence>
<evidence type="ECO:0000259" key="3">
    <source>
        <dbReference type="PROSITE" id="PS50011"/>
    </source>
</evidence>
<dbReference type="EMBL" id="JAEPRB010000007">
    <property type="protein sequence ID" value="KAG2227441.1"/>
    <property type="molecule type" value="Genomic_DNA"/>
</dbReference>
<feature type="compositionally biased region" description="Polar residues" evidence="1">
    <location>
        <begin position="60"/>
        <end position="71"/>
    </location>
</feature>
<comment type="caution">
    <text evidence="4">The sequence shown here is derived from an EMBL/GenBank/DDBJ whole genome shotgun (WGS) entry which is preliminary data.</text>
</comment>
<dbReference type="GO" id="GO:0005524">
    <property type="term" value="F:ATP binding"/>
    <property type="evidence" value="ECO:0007669"/>
    <property type="project" value="InterPro"/>
</dbReference>
<keyword evidence="5" id="KW-1185">Reference proteome</keyword>
<accession>A0A8H7SE47</accession>
<dbReference type="PANTHER" id="PTHR44167:SF25">
    <property type="entry name" value="PROTEIN KINASE DOMAIN CONTAINING PROTEIN"/>
    <property type="match status" value="1"/>
</dbReference>
<evidence type="ECO:0000256" key="2">
    <source>
        <dbReference type="SAM" id="Phobius"/>
    </source>
</evidence>
<dbReference type="GO" id="GO:0044773">
    <property type="term" value="P:mitotic DNA damage checkpoint signaling"/>
    <property type="evidence" value="ECO:0007669"/>
    <property type="project" value="TreeGrafter"/>
</dbReference>
<dbReference type="SMART" id="SM00220">
    <property type="entry name" value="S_TKc"/>
    <property type="match status" value="1"/>
</dbReference>
<keyword evidence="2" id="KW-0472">Membrane</keyword>
<dbReference type="GO" id="GO:0005634">
    <property type="term" value="C:nucleus"/>
    <property type="evidence" value="ECO:0007669"/>
    <property type="project" value="TreeGrafter"/>
</dbReference>
<feature type="compositionally biased region" description="Low complexity" evidence="1">
    <location>
        <begin position="303"/>
        <end position="317"/>
    </location>
</feature>
<dbReference type="CDD" id="cd12841">
    <property type="entry name" value="TM_EphA1"/>
    <property type="match status" value="1"/>
</dbReference>
<feature type="domain" description="Protein kinase" evidence="3">
    <location>
        <begin position="414"/>
        <end position="723"/>
    </location>
</feature>
<evidence type="ECO:0000313" key="4">
    <source>
        <dbReference type="EMBL" id="KAG2227441.1"/>
    </source>
</evidence>
<dbReference type="Proteomes" id="UP000646827">
    <property type="component" value="Unassembled WGS sequence"/>
</dbReference>
<dbReference type="PROSITE" id="PS50011">
    <property type="entry name" value="PROTEIN_KINASE_DOM"/>
    <property type="match status" value="1"/>
</dbReference>
<feature type="compositionally biased region" description="Acidic residues" evidence="1">
    <location>
        <begin position="724"/>
        <end position="740"/>
    </location>
</feature>
<keyword evidence="2" id="KW-0812">Transmembrane</keyword>
<dbReference type="PANTHER" id="PTHR44167">
    <property type="entry name" value="OVARIAN-SPECIFIC SERINE/THREONINE-PROTEIN KINASE LOK-RELATED"/>
    <property type="match status" value="1"/>
</dbReference>